<dbReference type="Gene3D" id="2.115.10.20">
    <property type="entry name" value="Glycosyl hydrolase domain, family 43"/>
    <property type="match status" value="1"/>
</dbReference>
<dbReference type="RefSeq" id="XP_030991390.1">
    <property type="nucleotide sequence ID" value="XM_031144085.1"/>
</dbReference>
<dbReference type="GO" id="GO:0005975">
    <property type="term" value="P:carbohydrate metabolic process"/>
    <property type="evidence" value="ECO:0007669"/>
    <property type="project" value="InterPro"/>
</dbReference>
<evidence type="ECO:0000256" key="2">
    <source>
        <dbReference type="ARBA" id="ARBA00022801"/>
    </source>
</evidence>
<keyword evidence="2 6" id="KW-0378">Hydrolase</keyword>
<dbReference type="InterPro" id="IPR051795">
    <property type="entry name" value="Glycosyl_Hydrlase_43"/>
</dbReference>
<dbReference type="OrthoDB" id="3879658at2759"/>
<accession>A0A507AXG7</accession>
<proteinExistence type="inferred from homology"/>
<dbReference type="GO" id="GO:0004553">
    <property type="term" value="F:hydrolase activity, hydrolyzing O-glycosyl compounds"/>
    <property type="evidence" value="ECO:0007669"/>
    <property type="project" value="InterPro"/>
</dbReference>
<evidence type="ECO:0000313" key="9">
    <source>
        <dbReference type="Proteomes" id="UP000319257"/>
    </source>
</evidence>
<feature type="signal peptide" evidence="7">
    <location>
        <begin position="1"/>
        <end position="23"/>
    </location>
</feature>
<dbReference type="EMBL" id="SKBQ01000064">
    <property type="protein sequence ID" value="TPX09679.1"/>
    <property type="molecule type" value="Genomic_DNA"/>
</dbReference>
<evidence type="ECO:0000256" key="1">
    <source>
        <dbReference type="ARBA" id="ARBA00009865"/>
    </source>
</evidence>
<evidence type="ECO:0000256" key="7">
    <source>
        <dbReference type="SAM" id="SignalP"/>
    </source>
</evidence>
<reference evidence="8 9" key="1">
    <citation type="submission" date="2019-06" db="EMBL/GenBank/DDBJ databases">
        <title>Draft genome sequence of the filamentous fungus Phialemoniopsis curvata isolated from diesel fuel.</title>
        <authorList>
            <person name="Varaljay V.A."/>
            <person name="Lyon W.J."/>
            <person name="Crouch A.L."/>
            <person name="Drake C.E."/>
            <person name="Hollomon J.M."/>
            <person name="Nadeau L.J."/>
            <person name="Nunn H.S."/>
            <person name="Stevenson B.S."/>
            <person name="Bojanowski C.L."/>
            <person name="Crookes-Goodson W.J."/>
        </authorList>
    </citation>
    <scope>NUCLEOTIDE SEQUENCE [LARGE SCALE GENOMIC DNA]</scope>
    <source>
        <strain evidence="8 9">D216</strain>
    </source>
</reference>
<keyword evidence="7" id="KW-0732">Signal</keyword>
<dbReference type="InParanoid" id="A0A507AXG7"/>
<name>A0A507AXG7_9PEZI</name>
<organism evidence="8 9">
    <name type="scientific">Thyridium curvatum</name>
    <dbReference type="NCBI Taxonomy" id="1093900"/>
    <lineage>
        <taxon>Eukaryota</taxon>
        <taxon>Fungi</taxon>
        <taxon>Dikarya</taxon>
        <taxon>Ascomycota</taxon>
        <taxon>Pezizomycotina</taxon>
        <taxon>Sordariomycetes</taxon>
        <taxon>Sordariomycetidae</taxon>
        <taxon>Thyridiales</taxon>
        <taxon>Thyridiaceae</taxon>
        <taxon>Thyridium</taxon>
    </lineage>
</organism>
<dbReference type="STRING" id="1093900.A0A507AXG7"/>
<protein>
    <submittedName>
        <fullName evidence="8">Uncharacterized protein</fullName>
    </submittedName>
</protein>
<evidence type="ECO:0000256" key="5">
    <source>
        <dbReference type="PIRSR" id="PIRSR606710-2"/>
    </source>
</evidence>
<dbReference type="CDD" id="cd08999">
    <property type="entry name" value="GH43_ABN-like"/>
    <property type="match status" value="1"/>
</dbReference>
<evidence type="ECO:0000313" key="8">
    <source>
        <dbReference type="EMBL" id="TPX09679.1"/>
    </source>
</evidence>
<dbReference type="Proteomes" id="UP000319257">
    <property type="component" value="Unassembled WGS sequence"/>
</dbReference>
<feature type="chain" id="PRO_5021415231" evidence="7">
    <location>
        <begin position="24"/>
        <end position="334"/>
    </location>
</feature>
<dbReference type="Pfam" id="PF04616">
    <property type="entry name" value="Glyco_hydro_43"/>
    <property type="match status" value="1"/>
</dbReference>
<sequence length="334" mass="35197">MRSLASLLNAGLLGLLLPQLAVAAPADDFMAALNSRADRAPLLHRDFPDPSIIQDTAGDGTWYAVATASGNKQVQVASAPKPEGPWTYLDRDLLPDPGPWTTGKNTWAPDLRVLGKNKYVLYYSGKTKRHCVGAATATSILGPYTPQAQPIACPEDKGGAIDPSGINDDRNGRRYITYKVDGSAIGTGGECGNGDEPIVPTPLMLQEVSTADGFTKIGAPVQLLDRIAEDGPLIEAPQIVRVADGTYILFYSSHCFNSANYDVKYATAADIRGPYKRAGTLLKTGSLGMSSPGGGTSIVGGGYMVLHANCDAGGSGRCMYGVKWTWSNGKITVS</sequence>
<keyword evidence="3 6" id="KW-0326">Glycosidase</keyword>
<dbReference type="PANTHER" id="PTHR42812">
    <property type="entry name" value="BETA-XYLOSIDASE"/>
    <property type="match status" value="1"/>
</dbReference>
<dbReference type="GeneID" id="41976599"/>
<dbReference type="InterPro" id="IPR023296">
    <property type="entry name" value="Glyco_hydro_beta-prop_sf"/>
</dbReference>
<dbReference type="PANTHER" id="PTHR42812:SF5">
    <property type="entry name" value="ENDO-ARABINASE"/>
    <property type="match status" value="1"/>
</dbReference>
<comment type="similarity">
    <text evidence="1 6">Belongs to the glycosyl hydrolase 43 family.</text>
</comment>
<evidence type="ECO:0000256" key="3">
    <source>
        <dbReference type="ARBA" id="ARBA00023295"/>
    </source>
</evidence>
<feature type="active site" description="Proton acceptor" evidence="4">
    <location>
        <position position="49"/>
    </location>
</feature>
<keyword evidence="9" id="KW-1185">Reference proteome</keyword>
<feature type="site" description="Important for catalytic activity, responsible for pKa modulation of the active site Glu and correct orientation of both the proton donor and substrate" evidence="5">
    <location>
        <position position="162"/>
    </location>
</feature>
<dbReference type="InterPro" id="IPR006710">
    <property type="entry name" value="Glyco_hydro_43"/>
</dbReference>
<evidence type="ECO:0000256" key="6">
    <source>
        <dbReference type="RuleBase" id="RU361187"/>
    </source>
</evidence>
<dbReference type="AlphaFoldDB" id="A0A507AXG7"/>
<comment type="caution">
    <text evidence="8">The sequence shown here is derived from an EMBL/GenBank/DDBJ whole genome shotgun (WGS) entry which is preliminary data.</text>
</comment>
<gene>
    <name evidence="8" type="ORF">E0L32_009152</name>
</gene>
<feature type="active site" description="Proton donor" evidence="4">
    <location>
        <position position="235"/>
    </location>
</feature>
<evidence type="ECO:0000256" key="4">
    <source>
        <dbReference type="PIRSR" id="PIRSR606710-1"/>
    </source>
</evidence>
<dbReference type="SUPFAM" id="SSF75005">
    <property type="entry name" value="Arabinanase/levansucrase/invertase"/>
    <property type="match status" value="1"/>
</dbReference>